<dbReference type="InterPro" id="IPR009506">
    <property type="entry name" value="YjiS-like"/>
</dbReference>
<organism evidence="2 3">
    <name type="scientific">Xanthobacter autotrophicus</name>
    <dbReference type="NCBI Taxonomy" id="280"/>
    <lineage>
        <taxon>Bacteria</taxon>
        <taxon>Pseudomonadati</taxon>
        <taxon>Pseudomonadota</taxon>
        <taxon>Alphaproteobacteria</taxon>
        <taxon>Hyphomicrobiales</taxon>
        <taxon>Xanthobacteraceae</taxon>
        <taxon>Xanthobacter</taxon>
    </lineage>
</organism>
<reference evidence="2 3" key="1">
    <citation type="submission" date="2019-05" db="EMBL/GenBank/DDBJ databases">
        <authorList>
            <person name="Zhou X."/>
        </authorList>
    </citation>
    <scope>NUCLEOTIDE SEQUENCE [LARGE SCALE GENOMIC DNA]</scope>
    <source>
        <strain evidence="2 3">DSM 432</strain>
    </source>
</reference>
<dbReference type="EMBL" id="VAUP01000015">
    <property type="protein sequence ID" value="TLX43659.1"/>
    <property type="molecule type" value="Genomic_DNA"/>
</dbReference>
<evidence type="ECO:0000259" key="1">
    <source>
        <dbReference type="Pfam" id="PF06568"/>
    </source>
</evidence>
<name>A0A6C1KHA0_XANAU</name>
<evidence type="ECO:0000313" key="2">
    <source>
        <dbReference type="EMBL" id="TLX43659.1"/>
    </source>
</evidence>
<feature type="domain" description="YjiS-like" evidence="1">
    <location>
        <begin position="7"/>
        <end position="43"/>
    </location>
</feature>
<comment type="caution">
    <text evidence="2">The sequence shown here is derived from an EMBL/GenBank/DDBJ whole genome shotgun (WGS) entry which is preliminary data.</text>
</comment>
<sequence length="53" mass="6191">MLLWGFLARQFRRWQTYNRTVTELSKLDDRSLADINVSRSEIRALARHASAAV</sequence>
<gene>
    <name evidence="2" type="ORF">FBQ73_05955</name>
</gene>
<dbReference type="GeneID" id="95773004"/>
<protein>
    <submittedName>
        <fullName evidence="2">DUF1127 domain-containing protein</fullName>
    </submittedName>
</protein>
<proteinExistence type="predicted"/>
<evidence type="ECO:0000313" key="3">
    <source>
        <dbReference type="Proteomes" id="UP000305131"/>
    </source>
</evidence>
<dbReference type="OrthoDB" id="8244198at2"/>
<dbReference type="Pfam" id="PF06568">
    <property type="entry name" value="YjiS-like"/>
    <property type="match status" value="1"/>
</dbReference>
<dbReference type="RefSeq" id="WP_081437109.1">
    <property type="nucleotide sequence ID" value="NZ_JAIVFO010000005.1"/>
</dbReference>
<dbReference type="Proteomes" id="UP000305131">
    <property type="component" value="Unassembled WGS sequence"/>
</dbReference>
<accession>A0A6C1KHA0</accession>
<dbReference type="AlphaFoldDB" id="A0A6C1KHA0"/>